<name>A0A1E4SVB8_9ASCO</name>
<dbReference type="OrthoDB" id="3980520at2759"/>
<protein>
    <submittedName>
        <fullName evidence="1">Uncharacterized protein</fullName>
    </submittedName>
</protein>
<dbReference type="EMBL" id="KV453864">
    <property type="protein sequence ID" value="ODV83387.1"/>
    <property type="molecule type" value="Genomic_DNA"/>
</dbReference>
<organism evidence="1 2">
    <name type="scientific">[Candida] arabinofermentans NRRL YB-2248</name>
    <dbReference type="NCBI Taxonomy" id="983967"/>
    <lineage>
        <taxon>Eukaryota</taxon>
        <taxon>Fungi</taxon>
        <taxon>Dikarya</taxon>
        <taxon>Ascomycota</taxon>
        <taxon>Saccharomycotina</taxon>
        <taxon>Pichiomycetes</taxon>
        <taxon>Pichiales</taxon>
        <taxon>Pichiaceae</taxon>
        <taxon>Ogataea</taxon>
        <taxon>Ogataea/Candida clade</taxon>
    </lineage>
</organism>
<dbReference type="AlphaFoldDB" id="A0A1E4SVB8"/>
<evidence type="ECO:0000313" key="1">
    <source>
        <dbReference type="EMBL" id="ODV83387.1"/>
    </source>
</evidence>
<proteinExistence type="predicted"/>
<evidence type="ECO:0000313" key="2">
    <source>
        <dbReference type="Proteomes" id="UP000094801"/>
    </source>
</evidence>
<keyword evidence="2" id="KW-1185">Reference proteome</keyword>
<accession>A0A1E4SVB8</accession>
<sequence>MAASRMEIKKAMDLLINHHDIPPITKILRHSIFRESQSSYSGNTLDELTQSGKDSNEPRLPVSHALSLLPDNIEKSNILRFNHRNAFLLPKDILNISRSTSNSYEINPQIMDIIKGRHTNNLVANGYYYLFFKTFEEAAVFWQNDQNNRMSFNSQFVSLQFADFKKDCRFMYHPYLPDLRITSLAPSKKPVANLYNKRIRTDENWSSLIPLVESIWKDHHVEGQETNESMETIENLIIDRSQCVILRNIPFFINQKKIKNLLWEFDLHEREDLNLRLVLNDTFKRVNTYVAIFSDSSEAERCVRKVNGQRLFFKEYLPVVKADLLDERI</sequence>
<reference evidence="2" key="1">
    <citation type="submission" date="2016-04" db="EMBL/GenBank/DDBJ databases">
        <title>Comparative genomics of biotechnologically important yeasts.</title>
        <authorList>
            <consortium name="DOE Joint Genome Institute"/>
            <person name="Riley R."/>
            <person name="Haridas S."/>
            <person name="Wolfe K.H."/>
            <person name="Lopes M.R."/>
            <person name="Hittinger C.T."/>
            <person name="Goker M."/>
            <person name="Salamov A."/>
            <person name="Wisecaver J."/>
            <person name="Long T.M."/>
            <person name="Aerts A.L."/>
            <person name="Barry K."/>
            <person name="Choi C."/>
            <person name="Clum A."/>
            <person name="Coughlan A.Y."/>
            <person name="Deshpande S."/>
            <person name="Douglass A.P."/>
            <person name="Hanson S.J."/>
            <person name="Klenk H.-P."/>
            <person name="Labutti K."/>
            <person name="Lapidus A."/>
            <person name="Lindquist E."/>
            <person name="Lipzen A."/>
            <person name="Meier-Kolthoff J.P."/>
            <person name="Ohm R.A."/>
            <person name="Otillar R.P."/>
            <person name="Pangilinan J."/>
            <person name="Peng Y."/>
            <person name="Rokas A."/>
            <person name="Rosa C.A."/>
            <person name="Scheuner C."/>
            <person name="Sibirny A.A."/>
            <person name="Slot J.C."/>
            <person name="Stielow J.B."/>
            <person name="Sun H."/>
            <person name="Kurtzman C.P."/>
            <person name="Blackwell M."/>
            <person name="Grigoriev I.V."/>
            <person name="Jeffries T.W."/>
        </authorList>
    </citation>
    <scope>NUCLEOTIDE SEQUENCE [LARGE SCALE GENOMIC DNA]</scope>
    <source>
        <strain evidence="2">NRRL YB-2248</strain>
    </source>
</reference>
<dbReference type="Proteomes" id="UP000094801">
    <property type="component" value="Unassembled WGS sequence"/>
</dbReference>
<gene>
    <name evidence="1" type="ORF">CANARDRAFT_19515</name>
</gene>